<organism evidence="7 8">
    <name type="scientific">Brevibacterium salitolerans</name>
    <dbReference type="NCBI Taxonomy" id="1403566"/>
    <lineage>
        <taxon>Bacteria</taxon>
        <taxon>Bacillati</taxon>
        <taxon>Actinomycetota</taxon>
        <taxon>Actinomycetes</taxon>
        <taxon>Micrococcales</taxon>
        <taxon>Brevibacteriaceae</taxon>
        <taxon>Brevibacterium</taxon>
    </lineage>
</organism>
<keyword evidence="5" id="KW-0812">Transmembrane</keyword>
<evidence type="ECO:0000256" key="1">
    <source>
        <dbReference type="ARBA" id="ARBA00022741"/>
    </source>
</evidence>
<feature type="region of interest" description="Disordered" evidence="4">
    <location>
        <begin position="607"/>
        <end position="666"/>
    </location>
</feature>
<comment type="caution">
    <text evidence="7">The sequence shown here is derived from an EMBL/GenBank/DDBJ whole genome shotgun (WGS) entry which is preliminary data.</text>
</comment>
<evidence type="ECO:0000313" key="7">
    <source>
        <dbReference type="EMBL" id="GAA2101594.1"/>
    </source>
</evidence>
<feature type="compositionally biased region" description="Basic and acidic residues" evidence="4">
    <location>
        <begin position="1204"/>
        <end position="1214"/>
    </location>
</feature>
<dbReference type="PANTHER" id="PTHR22683:SF1">
    <property type="entry name" value="TYPE VII SECRETION SYSTEM PROTEIN ESSC"/>
    <property type="match status" value="1"/>
</dbReference>
<reference evidence="7 8" key="1">
    <citation type="journal article" date="2019" name="Int. J. Syst. Evol. Microbiol.">
        <title>The Global Catalogue of Microorganisms (GCM) 10K type strain sequencing project: providing services to taxonomists for standard genome sequencing and annotation.</title>
        <authorList>
            <consortium name="The Broad Institute Genomics Platform"/>
            <consortium name="The Broad Institute Genome Sequencing Center for Infectious Disease"/>
            <person name="Wu L."/>
            <person name="Ma J."/>
        </authorList>
    </citation>
    <scope>NUCLEOTIDE SEQUENCE [LARGE SCALE GENOMIC DNA]</scope>
    <source>
        <strain evidence="7 8">JCM 15900</strain>
    </source>
</reference>
<feature type="region of interest" description="Disordered" evidence="4">
    <location>
        <begin position="952"/>
        <end position="972"/>
    </location>
</feature>
<dbReference type="InterPro" id="IPR050206">
    <property type="entry name" value="FtsK/SpoIIIE/SftA"/>
</dbReference>
<feature type="domain" description="FtsK" evidence="6">
    <location>
        <begin position="668"/>
        <end position="885"/>
    </location>
</feature>
<dbReference type="InterPro" id="IPR002543">
    <property type="entry name" value="FtsK_dom"/>
</dbReference>
<dbReference type="Gene3D" id="3.40.50.300">
    <property type="entry name" value="P-loop containing nucleotide triphosphate hydrolases"/>
    <property type="match status" value="1"/>
</dbReference>
<dbReference type="SUPFAM" id="SSF52540">
    <property type="entry name" value="P-loop containing nucleoside triphosphate hydrolases"/>
    <property type="match status" value="1"/>
</dbReference>
<evidence type="ECO:0000256" key="4">
    <source>
        <dbReference type="SAM" id="MobiDB-lite"/>
    </source>
</evidence>
<keyword evidence="2 3" id="KW-0067">ATP-binding</keyword>
<dbReference type="EMBL" id="BAAAPZ010000011">
    <property type="protein sequence ID" value="GAA2101594.1"/>
    <property type="molecule type" value="Genomic_DNA"/>
</dbReference>
<evidence type="ECO:0000256" key="5">
    <source>
        <dbReference type="SAM" id="Phobius"/>
    </source>
</evidence>
<feature type="region of interest" description="Disordered" evidence="4">
    <location>
        <begin position="780"/>
        <end position="806"/>
    </location>
</feature>
<dbReference type="CDD" id="cd01127">
    <property type="entry name" value="TrwB_TraG_TraD_VirD4"/>
    <property type="match status" value="1"/>
</dbReference>
<feature type="compositionally biased region" description="Low complexity" evidence="4">
    <location>
        <begin position="1269"/>
        <end position="1280"/>
    </location>
</feature>
<evidence type="ECO:0000313" key="8">
    <source>
        <dbReference type="Proteomes" id="UP001500984"/>
    </source>
</evidence>
<feature type="compositionally biased region" description="Low complexity" evidence="4">
    <location>
        <begin position="439"/>
        <end position="451"/>
    </location>
</feature>
<feature type="transmembrane region" description="Helical" evidence="5">
    <location>
        <begin position="238"/>
        <end position="261"/>
    </location>
</feature>
<feature type="compositionally biased region" description="Low complexity" evidence="4">
    <location>
        <begin position="955"/>
        <end position="968"/>
    </location>
</feature>
<gene>
    <name evidence="7" type="ORF">GCM10009823_24460</name>
</gene>
<sequence>MFTSRLQLARGARVRSLELSAPGWLPAAQVLDTALAHAVADDGGGPRTTTETAPLTATPDPPVQRRRPQASRTDAHTQETWAQRCLRLPECASVQGLPLLPRSTRAAEGTGLLEVAAGPESGFCVEVPHGEWTLGRGDGHDLSLGDPYLSRRGLPLRHGPRGLTVGERRAQDAPTGAADRSPDPQGVAPRPALSAGATVFLDRNRADLPSLDATPRMSEHLVDWPVMRQVSPARPPSWALYAVPLAIGVVLVLVTGMWWFMLFSLAGPLTAVLGLRTEKRRVRRETEEARAQLRQETERVVVDLAAAVGTFRAQLSAQGPAAGAGIVVGRGTCVSPVGVRLPRAQQEADAVAAQLPPHVRLDGTAHLLCDDVPLVVPVCSRIEVSGLPESVHGVLRALLSELADAEVRLPHVPSLPETSGLTALSDAVPGAGALTAETGAGAAGTAPGNPAFVSGGAERRGGTRPVRMGSAGTTPVSGRAEATIRTETCADGRVLAVLNTDAGTPAHRRGSHAGTLSDRPLVVLRDRGDDGYGEMLLPAPAELRALSGGLWAVCGAPLSGRTAIHSHSAATHVRLLRTRLARGPQLGAAQTPAGEATTTELLRLDGAMHRGPSGERPGGLSPVPLGTALGPPSAAGPHGPGPPFPSGGAISGGLGDLGDAAAGPETSGRQWLVHPDLLRHGPHALVAGTTGSGKSVLLQSWLELLCRRHSPQQLRLVLLDFKGGAGLSRFAEDPHTDALVTDLDEASALRAVRSIGAEVKRRERLLAAAEAHDIEEYCARRDSQERASPEAGAQGGRRTAGGEEEGVDGLPLMPRLLIVVDEFHVLAALSTTVLTQLERLTALGRSLGIHLLLATQRPAGVVTAQMRTNIALRICLRVRDEADSLDVVGVPDAARIPPDQPGRALLSYGEGVQAFRCGLPEPAVPAEGEAAGEALPEVRVRDLRTDRVTIAPLTPASAPQRPSASPSGAFPPGPLHRVIAPALPERFVPGVPHAVALLDLPDFNDQRTWQAGEETGTVLLTGGRGGGWTTAAEVLTRAFRLAGEDVVHLAAAAASPEVDAARILRTGFSAGWFLEFLLRELEQEPRRCRIVVDDWEELQRAHRGSDRTERLERLLTGGFGIRAVVTGSRRLLAQRIGQEARTRVVFPPHSEQDAVYYGLRPDRFAGAWPPGRAVVLGEAAAEAGRAGADAQFALPVPMETTEAEATREIAKADAAESPEAGAPDPAEPFSSVHRPSPCGPHPFWTGFRAVSAVPRFGTQREPAEPPAPHAASSGPGAAGPLPDVSVQVGTDPLGRPVVWHPGRHGGILLVRVPQERLVPEELHAVLSAHRVPLLTQPDEPSDREQLETAAAGGPPVCLVLPAQRTHRPTPFDRTNDHGPTLLLGEWRESDMRGLGLRDLPCIPVEADAHWWLTDDGAVPVRIRNA</sequence>
<feature type="binding site" evidence="3">
    <location>
        <begin position="688"/>
        <end position="695"/>
    </location>
    <ligand>
        <name>ATP</name>
        <dbReference type="ChEBI" id="CHEBI:30616"/>
    </ligand>
</feature>
<keyword evidence="1 3" id="KW-0547">Nucleotide-binding</keyword>
<name>A0ABN2WYH5_9MICO</name>
<feature type="region of interest" description="Disordered" evidence="4">
    <location>
        <begin position="155"/>
        <end position="191"/>
    </location>
</feature>
<feature type="region of interest" description="Disordered" evidence="4">
    <location>
        <begin position="1258"/>
        <end position="1289"/>
    </location>
</feature>
<keyword evidence="5" id="KW-1133">Transmembrane helix</keyword>
<keyword evidence="8" id="KW-1185">Reference proteome</keyword>
<feature type="region of interest" description="Disordered" evidence="4">
    <location>
        <begin position="439"/>
        <end position="481"/>
    </location>
</feature>
<proteinExistence type="predicted"/>
<accession>A0ABN2WYH5</accession>
<dbReference type="Pfam" id="PF01580">
    <property type="entry name" value="FtsK_SpoIIIE"/>
    <property type="match status" value="1"/>
</dbReference>
<protein>
    <recommendedName>
        <fullName evidence="6">FtsK domain-containing protein</fullName>
    </recommendedName>
</protein>
<feature type="compositionally biased region" description="Low complexity" evidence="4">
    <location>
        <begin position="47"/>
        <end position="58"/>
    </location>
</feature>
<feature type="region of interest" description="Disordered" evidence="4">
    <location>
        <begin position="1199"/>
        <end position="1237"/>
    </location>
</feature>
<dbReference type="PROSITE" id="PS50901">
    <property type="entry name" value="FTSK"/>
    <property type="match status" value="1"/>
</dbReference>
<dbReference type="Proteomes" id="UP001500984">
    <property type="component" value="Unassembled WGS sequence"/>
</dbReference>
<feature type="region of interest" description="Disordered" evidence="4">
    <location>
        <begin position="39"/>
        <end position="78"/>
    </location>
</feature>
<dbReference type="InterPro" id="IPR027417">
    <property type="entry name" value="P-loop_NTPase"/>
</dbReference>
<keyword evidence="5" id="KW-0472">Membrane</keyword>
<evidence type="ECO:0000256" key="3">
    <source>
        <dbReference type="PROSITE-ProRule" id="PRU00289"/>
    </source>
</evidence>
<evidence type="ECO:0000256" key="2">
    <source>
        <dbReference type="ARBA" id="ARBA00022840"/>
    </source>
</evidence>
<evidence type="ECO:0000259" key="6">
    <source>
        <dbReference type="PROSITE" id="PS50901"/>
    </source>
</evidence>
<dbReference type="PANTHER" id="PTHR22683">
    <property type="entry name" value="SPORULATION PROTEIN RELATED"/>
    <property type="match status" value="1"/>
</dbReference>